<organism evidence="6 7">
    <name type="scientific">Streptococcus parauberis</name>
    <dbReference type="NCBI Taxonomy" id="1348"/>
    <lineage>
        <taxon>Bacteria</taxon>
        <taxon>Bacillati</taxon>
        <taxon>Bacillota</taxon>
        <taxon>Bacilli</taxon>
        <taxon>Lactobacillales</taxon>
        <taxon>Streptococcaceae</taxon>
        <taxon>Streptococcus</taxon>
    </lineage>
</organism>
<dbReference type="STRING" id="936154.STP_0922"/>
<dbReference type="AlphaFoldDB" id="A0A0E2UC84"/>
<keyword evidence="1" id="KW-0346">Stress response</keyword>
<dbReference type="eggNOG" id="COG0693">
    <property type="taxonomic scope" value="Bacteria"/>
</dbReference>
<keyword evidence="2" id="KW-0456">Lyase</keyword>
<evidence type="ECO:0000313" key="6">
    <source>
        <dbReference type="EMBL" id="PCH12522.1"/>
    </source>
</evidence>
<dbReference type="Proteomes" id="UP001180515">
    <property type="component" value="Unassembled WGS sequence"/>
</dbReference>
<dbReference type="CDD" id="cd03141">
    <property type="entry name" value="GATase1_Hsp31_like"/>
    <property type="match status" value="1"/>
</dbReference>
<dbReference type="GO" id="GO:0019172">
    <property type="term" value="F:glyoxalase III activity"/>
    <property type="evidence" value="ECO:0007669"/>
    <property type="project" value="TreeGrafter"/>
</dbReference>
<dbReference type="PANTHER" id="PTHR48094:SF11">
    <property type="entry name" value="GLUTATHIONE-INDEPENDENT GLYOXALASE HSP31-RELATED"/>
    <property type="match status" value="1"/>
</dbReference>
<evidence type="ECO:0000256" key="1">
    <source>
        <dbReference type="ARBA" id="ARBA00023016"/>
    </source>
</evidence>
<reference evidence="6 7" key="1">
    <citation type="submission" date="2016-06" db="EMBL/GenBank/DDBJ databases">
        <authorList>
            <person name="Haines A.N."/>
            <person name="Council K.R."/>
        </authorList>
    </citation>
    <scope>NUCLEOTIDE SEQUENCE [LARGE SCALE GENOMIC DNA]</scope>
    <source>
        <strain evidence="6 7">SP158-29</strain>
    </source>
</reference>
<comment type="caution">
    <text evidence="6">The sequence shown here is derived from an EMBL/GenBank/DDBJ whole genome shotgun (WGS) entry which is preliminary data.</text>
</comment>
<keyword evidence="5" id="KW-0315">Glutamine amidotransferase</keyword>
<dbReference type="RefSeq" id="WP_003104503.1">
    <property type="nucleotide sequence ID" value="NZ_BAWT01000009.1"/>
</dbReference>
<dbReference type="SUPFAM" id="SSF52317">
    <property type="entry name" value="Class I glutamine amidotransferase-like"/>
    <property type="match status" value="1"/>
</dbReference>
<dbReference type="EMBL" id="JARQAG010000018">
    <property type="protein sequence ID" value="MDT2732450.1"/>
    <property type="molecule type" value="Genomic_DNA"/>
</dbReference>
<dbReference type="InterPro" id="IPR002818">
    <property type="entry name" value="DJ-1/PfpI"/>
</dbReference>
<dbReference type="InterPro" id="IPR050325">
    <property type="entry name" value="Prot/Nucl_acid_deglycase"/>
</dbReference>
<dbReference type="GO" id="GO:0005737">
    <property type="term" value="C:cytoplasm"/>
    <property type="evidence" value="ECO:0007669"/>
    <property type="project" value="TreeGrafter"/>
</dbReference>
<evidence type="ECO:0000256" key="2">
    <source>
        <dbReference type="ARBA" id="ARBA00023239"/>
    </source>
</evidence>
<sequence length="228" mass="25141">MKKILVVLTNTPNFPGKLEATGLWLAEATEFVNVVTKAGFQVDYISPEGGYVPIDPRSLKGTYIKPSDLTLYQSKDFQDRALSNTMTAKDVNPDDYLGIYYTGGHGVLWDFPNNYALQKLTSHIFTYGGYVMSVCHGLAGLLNVKDAADDYLLDGKKVTGFTDQEELLSGKQSYINYSVEKMAKERGAEFQKTIPYTSFAIQDKHLITGQNPMSGGAVADLLIQALEL</sequence>
<dbReference type="PANTHER" id="PTHR48094">
    <property type="entry name" value="PROTEIN/NUCLEIC ACID DEGLYCASE DJ-1-RELATED"/>
    <property type="match status" value="1"/>
</dbReference>
<evidence type="ECO:0000256" key="3">
    <source>
        <dbReference type="ARBA" id="ARBA00038493"/>
    </source>
</evidence>
<dbReference type="OMA" id="GEKTGFW"/>
<dbReference type="InterPro" id="IPR029062">
    <property type="entry name" value="Class_I_gatase-like"/>
</dbReference>
<proteinExistence type="inferred from homology"/>
<dbReference type="GeneID" id="61420449"/>
<name>A0A0E2UC84_9STRE</name>
<reference evidence="5" key="2">
    <citation type="submission" date="2023-03" db="EMBL/GenBank/DDBJ databases">
        <authorList>
            <person name="Shen W."/>
            <person name="Cai J."/>
        </authorList>
    </citation>
    <scope>NUCLEOTIDE SEQUENCE</scope>
    <source>
        <strain evidence="5">P82-2</strain>
    </source>
</reference>
<feature type="domain" description="DJ-1/PfpI" evidence="4">
    <location>
        <begin position="26"/>
        <end position="215"/>
    </location>
</feature>
<dbReference type="Gene3D" id="3.40.50.880">
    <property type="match status" value="1"/>
</dbReference>
<evidence type="ECO:0000259" key="4">
    <source>
        <dbReference type="Pfam" id="PF01965"/>
    </source>
</evidence>
<dbReference type="EMBL" id="NSGR01000008">
    <property type="protein sequence ID" value="PCH12522.1"/>
    <property type="molecule type" value="Genomic_DNA"/>
</dbReference>
<evidence type="ECO:0000313" key="5">
    <source>
        <dbReference type="EMBL" id="MDT2732450.1"/>
    </source>
</evidence>
<dbReference type="Pfam" id="PF01965">
    <property type="entry name" value="DJ-1_PfpI"/>
    <property type="match status" value="1"/>
</dbReference>
<protein>
    <submittedName>
        <fullName evidence="6">Molecular chaperone Hsp31 and glyoxalase 3</fullName>
    </submittedName>
    <submittedName>
        <fullName evidence="5">Type 1 glutamine amidotransferase domain-containing protein</fullName>
    </submittedName>
</protein>
<evidence type="ECO:0000313" key="7">
    <source>
        <dbReference type="Proteomes" id="UP000217465"/>
    </source>
</evidence>
<dbReference type="GO" id="GO:0019243">
    <property type="term" value="P:methylglyoxal catabolic process to D-lactate via S-lactoyl-glutathione"/>
    <property type="evidence" value="ECO:0007669"/>
    <property type="project" value="TreeGrafter"/>
</dbReference>
<accession>A0A0E2UC84</accession>
<dbReference type="Proteomes" id="UP000217465">
    <property type="component" value="Unassembled WGS sequence"/>
</dbReference>
<comment type="similarity">
    <text evidence="3">Belongs to the peptidase C56 family. HSP31-like subfamily.</text>
</comment>
<gene>
    <name evidence="6" type="primary">hchA</name>
    <name evidence="6" type="ORF">A9Y57_01241</name>
    <name evidence="5" type="ORF">P7G31_09470</name>
</gene>